<dbReference type="Proteomes" id="UP000053424">
    <property type="component" value="Unassembled WGS sequence"/>
</dbReference>
<gene>
    <name evidence="2" type="ORF">M413DRAFT_21411</name>
</gene>
<feature type="region of interest" description="Disordered" evidence="1">
    <location>
        <begin position="658"/>
        <end position="726"/>
    </location>
</feature>
<dbReference type="EMBL" id="KN831768">
    <property type="protein sequence ID" value="KIM49137.1"/>
    <property type="molecule type" value="Genomic_DNA"/>
</dbReference>
<feature type="compositionally biased region" description="Basic and acidic residues" evidence="1">
    <location>
        <begin position="981"/>
        <end position="994"/>
    </location>
</feature>
<name>A0A0C2Z7P7_HEBCY</name>
<feature type="region of interest" description="Disordered" evidence="1">
    <location>
        <begin position="91"/>
        <end position="121"/>
    </location>
</feature>
<feature type="compositionally biased region" description="Polar residues" evidence="1">
    <location>
        <begin position="697"/>
        <end position="719"/>
    </location>
</feature>
<evidence type="ECO:0000256" key="1">
    <source>
        <dbReference type="SAM" id="MobiDB-lite"/>
    </source>
</evidence>
<feature type="compositionally biased region" description="Polar residues" evidence="1">
    <location>
        <begin position="376"/>
        <end position="393"/>
    </location>
</feature>
<feature type="compositionally biased region" description="Low complexity" evidence="1">
    <location>
        <begin position="177"/>
        <end position="196"/>
    </location>
</feature>
<dbReference type="STRING" id="686832.A0A0C2Z7P7"/>
<feature type="region of interest" description="Disordered" evidence="1">
    <location>
        <begin position="556"/>
        <end position="611"/>
    </location>
</feature>
<feature type="compositionally biased region" description="Pro residues" evidence="1">
    <location>
        <begin position="342"/>
        <end position="357"/>
    </location>
</feature>
<feature type="region of interest" description="Disordered" evidence="1">
    <location>
        <begin position="326"/>
        <end position="393"/>
    </location>
</feature>
<evidence type="ECO:0000313" key="3">
    <source>
        <dbReference type="Proteomes" id="UP000053424"/>
    </source>
</evidence>
<reference evidence="3" key="2">
    <citation type="submission" date="2015-01" db="EMBL/GenBank/DDBJ databases">
        <title>Evolutionary Origins and Diversification of the Mycorrhizal Mutualists.</title>
        <authorList>
            <consortium name="DOE Joint Genome Institute"/>
            <consortium name="Mycorrhizal Genomics Consortium"/>
            <person name="Kohler A."/>
            <person name="Kuo A."/>
            <person name="Nagy L.G."/>
            <person name="Floudas D."/>
            <person name="Copeland A."/>
            <person name="Barry K.W."/>
            <person name="Cichocki N."/>
            <person name="Veneault-Fourrey C."/>
            <person name="LaButti K."/>
            <person name="Lindquist E.A."/>
            <person name="Lipzen A."/>
            <person name="Lundell T."/>
            <person name="Morin E."/>
            <person name="Murat C."/>
            <person name="Riley R."/>
            <person name="Ohm R."/>
            <person name="Sun H."/>
            <person name="Tunlid A."/>
            <person name="Henrissat B."/>
            <person name="Grigoriev I.V."/>
            <person name="Hibbett D.S."/>
            <person name="Martin F."/>
        </authorList>
    </citation>
    <scope>NUCLEOTIDE SEQUENCE [LARGE SCALE GENOMIC DNA]</scope>
    <source>
        <strain evidence="3">h7</strain>
    </source>
</reference>
<feature type="region of interest" description="Disordered" evidence="1">
    <location>
        <begin position="152"/>
        <end position="232"/>
    </location>
</feature>
<sequence>MDDTPASPASSDSDAYNTEDARLYFGPLKTPERNFVAASQSRLFPTASNPLLRRSPRLSSPRPRSTVSTDVRTTEEDMMDIDQVAQLVKAVSDEEEEEAMDSGSATPQEVNLLPDEPSSALADKIMHALDNPSPPPSPPLLLSMFDPYHTTVADPSNDYQTDLMSLKISQGPGYDETSPSAPSATIAPTASISPSAAIPPPANNPAETQEDLIHFNSFSTPPPENTTHLGSIHDPQLLSVDDFLSQSPANLSGSQIQGDVRDVVITPLENIPPQLSPNQSLGPGFSNETGASTVVVPEIIVGLPDDDSEQCLSSLTLAEAQPISGTFLRRSTRPRRSVTPSLPMPPTPSVPTAPPSPARTQVKKKALNSDLAENVASGSRASMLEGSQASHPTSLTTIRVRHRSPGKGPLSFQRELGSLSPTSANLLSGLGFIASDSDNGDLLANQEEVSACAQPMFSSSTFSPPTDSTGPSTPNRSSGPVRLSSPVKGTSSPNKFRIQTPAPNDPKNTPARRIPIAEAIVQGHVSPEKAIQMGFRPNGTPLTSTPTPARRVLVSNLASHPPPKSNTLRFGKPVKREASSEPRQQPGSLGKGKGKEVQIPSEPSTAQTKLPFPLVPSAPAPIGVPASSTSDAITKAKVSPVRSGLKQVTSRIPRIGVKPYSRLDKPKPAGGNANGASAPRMGGTKAESVPNVRRATPVTSSVSGMASRTSAPQSGSTTLLKRKREAASPVKPRVVLLRQVPQVVITPTDPLPKPPNIPIISAAAKKKQAASQGPMRIRRVMDPEPSVSAAVQLPFPHYNQAAEPLGIPTAENKPVQESSALREPLLPSKAQDEVSSGSPMKQDLNLPILPELIPEKQQSFKVTAAAPIPSTVLPENHNIALSSSSTSDLRRTTRSRRTAIAQDVFGNPPPPRPSSRRKPPAFHSDDIFSGMSLTALKDLTISNTVRNQRYLAAKLETEVVRREGVRPDSPAVKVRTMVQKQQEEKDRQRAERANRRARRSGDMGSSDIEGFFSDAGYSSPCEDINMADGAEPLPKHQRGAGEDDDYETPERHHRHKKRTRLFDDIDIMDTSESESTEPKRRVKWDRGLFTTVYIDEVKLGSRETLKENRSLKGILAPTAKALRLDTLGNLPHADSPLVDLVQENITVKKIVYDSDVPPLPAEVAVKNTRSKNKKK</sequence>
<keyword evidence="3" id="KW-1185">Reference proteome</keyword>
<dbReference type="HOGENOM" id="CLU_261535_0_0_1"/>
<feature type="region of interest" description="Disordered" evidence="1">
    <location>
        <begin position="40"/>
        <end position="76"/>
    </location>
</feature>
<feature type="compositionally biased region" description="Low complexity" evidence="1">
    <location>
        <begin position="50"/>
        <end position="65"/>
    </location>
</feature>
<dbReference type="AlphaFoldDB" id="A0A0C2Z7P7"/>
<feature type="region of interest" description="Disordered" evidence="1">
    <location>
        <begin position="813"/>
        <end position="839"/>
    </location>
</feature>
<proteinExistence type="predicted"/>
<dbReference type="OrthoDB" id="2148418at2759"/>
<reference evidence="2 3" key="1">
    <citation type="submission" date="2014-04" db="EMBL/GenBank/DDBJ databases">
        <authorList>
            <consortium name="DOE Joint Genome Institute"/>
            <person name="Kuo A."/>
            <person name="Gay G."/>
            <person name="Dore J."/>
            <person name="Kohler A."/>
            <person name="Nagy L.G."/>
            <person name="Floudas D."/>
            <person name="Copeland A."/>
            <person name="Barry K.W."/>
            <person name="Cichocki N."/>
            <person name="Veneault-Fourrey C."/>
            <person name="LaButti K."/>
            <person name="Lindquist E.A."/>
            <person name="Lipzen A."/>
            <person name="Lundell T."/>
            <person name="Morin E."/>
            <person name="Murat C."/>
            <person name="Sun H."/>
            <person name="Tunlid A."/>
            <person name="Henrissat B."/>
            <person name="Grigoriev I.V."/>
            <person name="Hibbett D.S."/>
            <person name="Martin F."/>
            <person name="Nordberg H.P."/>
            <person name="Cantor M.N."/>
            <person name="Hua S.X."/>
        </authorList>
    </citation>
    <scope>NUCLEOTIDE SEQUENCE [LARGE SCALE GENOMIC DNA]</scope>
    <source>
        <strain evidence="3">h7</strain>
    </source>
</reference>
<protein>
    <submittedName>
        <fullName evidence="2">Uncharacterized protein</fullName>
    </submittedName>
</protein>
<feature type="region of interest" description="Disordered" evidence="1">
    <location>
        <begin position="962"/>
        <end position="1058"/>
    </location>
</feature>
<accession>A0A0C2Z7P7</accession>
<organism evidence="2 3">
    <name type="scientific">Hebeloma cylindrosporum</name>
    <dbReference type="NCBI Taxonomy" id="76867"/>
    <lineage>
        <taxon>Eukaryota</taxon>
        <taxon>Fungi</taxon>
        <taxon>Dikarya</taxon>
        <taxon>Basidiomycota</taxon>
        <taxon>Agaricomycotina</taxon>
        <taxon>Agaricomycetes</taxon>
        <taxon>Agaricomycetidae</taxon>
        <taxon>Agaricales</taxon>
        <taxon>Agaricineae</taxon>
        <taxon>Hymenogastraceae</taxon>
        <taxon>Hebeloma</taxon>
    </lineage>
</organism>
<feature type="compositionally biased region" description="Low complexity" evidence="1">
    <location>
        <begin position="458"/>
        <end position="474"/>
    </location>
</feature>
<feature type="region of interest" description="Disordered" evidence="1">
    <location>
        <begin position="899"/>
        <end position="925"/>
    </location>
</feature>
<evidence type="ECO:0000313" key="2">
    <source>
        <dbReference type="EMBL" id="KIM49137.1"/>
    </source>
</evidence>
<feature type="region of interest" description="Disordered" evidence="1">
    <location>
        <begin position="456"/>
        <end position="510"/>
    </location>
</feature>
<feature type="compositionally biased region" description="Polar residues" evidence="1">
    <location>
        <begin position="153"/>
        <end position="163"/>
    </location>
</feature>
<feature type="compositionally biased region" description="Polar residues" evidence="1">
    <location>
        <begin position="40"/>
        <end position="49"/>
    </location>
</feature>